<evidence type="ECO:0000313" key="1">
    <source>
        <dbReference type="EMBL" id="SDB92975.1"/>
    </source>
</evidence>
<organism evidence="1 2">
    <name type="scientific">Williamwhitmania taraxaci</name>
    <dbReference type="NCBI Taxonomy" id="1640674"/>
    <lineage>
        <taxon>Bacteria</taxon>
        <taxon>Pseudomonadati</taxon>
        <taxon>Bacteroidota</taxon>
        <taxon>Bacteroidia</taxon>
        <taxon>Bacteroidales</taxon>
        <taxon>Williamwhitmaniaceae</taxon>
        <taxon>Williamwhitmania</taxon>
    </lineage>
</organism>
<name>A0A1G6HGC3_9BACT</name>
<accession>A0A1G6HGC3</accession>
<dbReference type="InterPro" id="IPR003718">
    <property type="entry name" value="OsmC/Ohr_fam"/>
</dbReference>
<dbReference type="InterPro" id="IPR015946">
    <property type="entry name" value="KH_dom-like_a/b"/>
</dbReference>
<dbReference type="InterPro" id="IPR036102">
    <property type="entry name" value="OsmC/Ohrsf"/>
</dbReference>
<reference evidence="1 2" key="1">
    <citation type="submission" date="2016-09" db="EMBL/GenBank/DDBJ databases">
        <authorList>
            <person name="Capua I."/>
            <person name="De Benedictis P."/>
            <person name="Joannis T."/>
            <person name="Lombin L.H."/>
            <person name="Cattoli G."/>
        </authorList>
    </citation>
    <scope>NUCLEOTIDE SEQUENCE [LARGE SCALE GENOMIC DNA]</scope>
    <source>
        <strain evidence="1 2">A7P-90m</strain>
    </source>
</reference>
<dbReference type="EMBL" id="FMYP01000010">
    <property type="protein sequence ID" value="SDB92975.1"/>
    <property type="molecule type" value="Genomic_DNA"/>
</dbReference>
<dbReference type="Proteomes" id="UP000199452">
    <property type="component" value="Unassembled WGS sequence"/>
</dbReference>
<evidence type="ECO:0000313" key="2">
    <source>
        <dbReference type="Proteomes" id="UP000199452"/>
    </source>
</evidence>
<keyword evidence="2" id="KW-1185">Reference proteome</keyword>
<dbReference type="SUPFAM" id="SSF82784">
    <property type="entry name" value="OsmC-like"/>
    <property type="match status" value="1"/>
</dbReference>
<dbReference type="STRING" id="1640674.SAMN05216323_101031"/>
<dbReference type="PANTHER" id="PTHR34352">
    <property type="entry name" value="PROTEIN YHFA"/>
    <property type="match status" value="1"/>
</dbReference>
<dbReference type="Pfam" id="PF02566">
    <property type="entry name" value="OsmC"/>
    <property type="match status" value="1"/>
</dbReference>
<dbReference type="Gene3D" id="3.30.300.20">
    <property type="match status" value="1"/>
</dbReference>
<dbReference type="PANTHER" id="PTHR34352:SF1">
    <property type="entry name" value="PROTEIN YHFA"/>
    <property type="match status" value="1"/>
</dbReference>
<dbReference type="RefSeq" id="WP_170829992.1">
    <property type="nucleotide sequence ID" value="NZ_FMYP01000010.1"/>
</dbReference>
<proteinExistence type="predicted"/>
<dbReference type="AlphaFoldDB" id="A0A1G6HGC3"/>
<gene>
    <name evidence="1" type="ORF">SAMN05216323_101031</name>
</gene>
<sequence>MKSNSLWTRKFQSVVDNGRNHSMVIDLPETKGGINSGPTALELCVMSFSGCVGTIFAMVAEKMRLSFSIMEVEANAEQKDGAATITDIHFILSIETKEEPQKIEKCIEVTLSTCPVGVLFKQAGIKITHEINFI</sequence>
<protein>
    <submittedName>
        <fullName evidence="1">Uncharacterized OsmC-related protein</fullName>
    </submittedName>
</protein>